<protein>
    <submittedName>
        <fullName evidence="1">Uncharacterized protein</fullName>
    </submittedName>
</protein>
<organism evidence="1 2">
    <name type="scientific">Candidatus Dojkabacteria bacterium</name>
    <dbReference type="NCBI Taxonomy" id="2099670"/>
    <lineage>
        <taxon>Bacteria</taxon>
        <taxon>Candidatus Dojkabacteria</taxon>
    </lineage>
</organism>
<dbReference type="AlphaFoldDB" id="A0A832QFC2"/>
<dbReference type="EMBL" id="DUTP01000003">
    <property type="protein sequence ID" value="HHX99472.1"/>
    <property type="molecule type" value="Genomic_DNA"/>
</dbReference>
<dbReference type="Proteomes" id="UP000576550">
    <property type="component" value="Unassembled WGS sequence"/>
</dbReference>
<evidence type="ECO:0000313" key="1">
    <source>
        <dbReference type="EMBL" id="HHX99472.1"/>
    </source>
</evidence>
<sequence>MIIKHQIVNEYTNYKVKIPFKSTDDVLVKSGDKLKVGDELLKRKESSKLYSFYVPDEIPVRAQDVKKYATCIHGELVKEGDVLVEKEMTGGLTVKKLISPTDGVVDMDRVESGYIDILGDEDIKTFKSSFTGDVLDANLVDGIVLDAKAYAMDIKIVSKMYQEGHSESKKIFGEFVTVGDGDNLLLKADQKDYTNKIVFAGKYLHTSLLQDLFEKGAAFVLTYSMEYSDFRRQTLPLGILGGFGEISCGDSILSLITSKKGVLSVVDLEERQIFFLSDYRAGKKEKSFLLNAKGATVRSLALSNYSMIGKVIDTEEEAGYISVEWENGSKGIANIGAVEFISL</sequence>
<evidence type="ECO:0000313" key="2">
    <source>
        <dbReference type="Proteomes" id="UP000576550"/>
    </source>
</evidence>
<proteinExistence type="predicted"/>
<gene>
    <name evidence="1" type="ORF">GX533_02215</name>
</gene>
<reference evidence="1 2" key="1">
    <citation type="journal article" date="2020" name="Biotechnol. Biofuels">
        <title>New insights from the biogas microbiome by comprehensive genome-resolved metagenomics of nearly 1600 species originating from multiple anaerobic digesters.</title>
        <authorList>
            <person name="Campanaro S."/>
            <person name="Treu L."/>
            <person name="Rodriguez-R L.M."/>
            <person name="Kovalovszki A."/>
            <person name="Ziels R.M."/>
            <person name="Maus I."/>
            <person name="Zhu X."/>
            <person name="Kougias P.G."/>
            <person name="Basile A."/>
            <person name="Luo G."/>
            <person name="Schluter A."/>
            <person name="Konstantinidis K.T."/>
            <person name="Angelidaki I."/>
        </authorList>
    </citation>
    <scope>NUCLEOTIDE SEQUENCE [LARGE SCALE GENOMIC DNA]</scope>
    <source>
        <strain evidence="1">AS05jafATM_89</strain>
    </source>
</reference>
<accession>A0A832QFC2</accession>
<comment type="caution">
    <text evidence="1">The sequence shown here is derived from an EMBL/GenBank/DDBJ whole genome shotgun (WGS) entry which is preliminary data.</text>
</comment>
<name>A0A832QFC2_9BACT</name>